<name>A0A8H7PPQ3_MORIS</name>
<dbReference type="AlphaFoldDB" id="A0A8H7PPQ3"/>
<dbReference type="OrthoDB" id="2383582at2759"/>
<evidence type="ECO:0000313" key="3">
    <source>
        <dbReference type="Proteomes" id="UP000654370"/>
    </source>
</evidence>
<sequence>MVSTLRFSFTELRRDKAMRFDSLILELQTEIRSKNSMIKDTWRQFEAAVAAYEKISSASTDILESVDDDQDIDEDEDIAGAMTPREASHGISPEVDRLEHDDYEDQFSMQDMDENSYLYDVAPPKQNEDGLYNNYVDKSLISRSRSHTTDGGGSPNATLPLATNTYSAPITATSIVTIPEKKPRPSIGNERVSLSSIASSKALADSGPKRKAHTKCKRLQQLLKTLETSLAESQFKLVFTREDYQRSLQALDDLEEELCAISTRFEENQKKSLGHFFNTLQDKQDQSIIEVYKDLKEYKGSQGVKRKHRFDEDEVSLLAVGPFSKEEGVVSKKARTGDVKPSGGRRVTKTFLAFSTVTALAAATGIATGYLPSSF</sequence>
<reference evidence="2" key="1">
    <citation type="submission" date="2020-12" db="EMBL/GenBank/DDBJ databases">
        <title>Metabolic potential, ecology and presence of endohyphal bacteria is reflected in genomic diversity of Mucoromycotina.</title>
        <authorList>
            <person name="Muszewska A."/>
            <person name="Okrasinska A."/>
            <person name="Steczkiewicz K."/>
            <person name="Drgas O."/>
            <person name="Orlowska M."/>
            <person name="Perlinska-Lenart U."/>
            <person name="Aleksandrzak-Piekarczyk T."/>
            <person name="Szatraj K."/>
            <person name="Zielenkiewicz U."/>
            <person name="Pilsyk S."/>
            <person name="Malc E."/>
            <person name="Mieczkowski P."/>
            <person name="Kruszewska J.S."/>
            <person name="Biernat P."/>
            <person name="Pawlowska J."/>
        </authorList>
    </citation>
    <scope>NUCLEOTIDE SEQUENCE</scope>
    <source>
        <strain evidence="2">WA0000067209</strain>
    </source>
</reference>
<comment type="caution">
    <text evidence="2">The sequence shown here is derived from an EMBL/GenBank/DDBJ whole genome shotgun (WGS) entry which is preliminary data.</text>
</comment>
<organism evidence="2 3">
    <name type="scientific">Mortierella isabellina</name>
    <name type="common">Filamentous fungus</name>
    <name type="synonym">Umbelopsis isabellina</name>
    <dbReference type="NCBI Taxonomy" id="91625"/>
    <lineage>
        <taxon>Eukaryota</taxon>
        <taxon>Fungi</taxon>
        <taxon>Fungi incertae sedis</taxon>
        <taxon>Mucoromycota</taxon>
        <taxon>Mucoromycotina</taxon>
        <taxon>Umbelopsidomycetes</taxon>
        <taxon>Umbelopsidales</taxon>
        <taxon>Umbelopsidaceae</taxon>
        <taxon>Umbelopsis</taxon>
    </lineage>
</organism>
<evidence type="ECO:0000313" key="2">
    <source>
        <dbReference type="EMBL" id="KAG2177031.1"/>
    </source>
</evidence>
<gene>
    <name evidence="2" type="ORF">INT43_007685</name>
</gene>
<dbReference type="Proteomes" id="UP000654370">
    <property type="component" value="Unassembled WGS sequence"/>
</dbReference>
<keyword evidence="1" id="KW-0175">Coiled coil</keyword>
<accession>A0A8H7PPQ3</accession>
<dbReference type="EMBL" id="JAEPQZ010000009">
    <property type="protein sequence ID" value="KAG2177031.1"/>
    <property type="molecule type" value="Genomic_DNA"/>
</dbReference>
<protein>
    <submittedName>
        <fullName evidence="2">Uncharacterized protein</fullName>
    </submittedName>
</protein>
<feature type="coiled-coil region" evidence="1">
    <location>
        <begin position="209"/>
        <end position="257"/>
    </location>
</feature>
<keyword evidence="3" id="KW-1185">Reference proteome</keyword>
<proteinExistence type="predicted"/>
<evidence type="ECO:0000256" key="1">
    <source>
        <dbReference type="SAM" id="Coils"/>
    </source>
</evidence>